<protein>
    <submittedName>
        <fullName evidence="1">Uncharacterized protein</fullName>
    </submittedName>
</protein>
<gene>
    <name evidence="1" type="ORF">SCARUB_00142</name>
</gene>
<dbReference type="SUPFAM" id="SSF52540">
    <property type="entry name" value="P-loop containing nucleoside triphosphate hydrolases"/>
    <property type="match status" value="1"/>
</dbReference>
<name>A0A1E3XGD7_9BACT</name>
<dbReference type="EMBL" id="MAYW01000002">
    <property type="protein sequence ID" value="ODS34706.1"/>
    <property type="molecule type" value="Genomic_DNA"/>
</dbReference>
<dbReference type="Proteomes" id="UP000094056">
    <property type="component" value="Unassembled WGS sequence"/>
</dbReference>
<accession>A0A1E3XGD7</accession>
<sequence>MMILCPFCMKSHDSSITECPDKKIKIPSTYIHDSKKGTPVVFMFTVGYSGHTKTCFLSSFFHTLYHGAISKRWPGFSFIGLTMETLNKIHDEYVNILEQGVLPPKTAIMFPTPLILKLQQMPLKVKRLFRRSTIKQREIIFIFYDIGGGTYEVDEKIKQNLPILNQINTLIFLINLPGLIDEAQEGISVVQKLHNLLNTVYLAIEELEQTNKKNIIICFTKADLMWDKEDIYGPLAKRSDSNMPSISEVSDYFDETKQHSEYISEYIYKHYERFHTTLYNNFNSVYFTSLAPLGTQPEDNKMSILAPSRIFDPMLLTLRLEGYL</sequence>
<dbReference type="AlphaFoldDB" id="A0A1E3XGD7"/>
<comment type="caution">
    <text evidence="1">The sequence shown here is derived from an EMBL/GenBank/DDBJ whole genome shotgun (WGS) entry which is preliminary data.</text>
</comment>
<dbReference type="InterPro" id="IPR027417">
    <property type="entry name" value="P-loop_NTPase"/>
</dbReference>
<evidence type="ECO:0000313" key="1">
    <source>
        <dbReference type="EMBL" id="ODS34706.1"/>
    </source>
</evidence>
<proteinExistence type="predicted"/>
<reference evidence="1 2" key="1">
    <citation type="submission" date="2016-07" db="EMBL/GenBank/DDBJ databases">
        <title>Draft genome of Scalindua rubra, obtained from a brine-seawater interface in the Red Sea, sheds light on salt adaptation in anammox bacteria.</title>
        <authorList>
            <person name="Speth D.R."/>
            <person name="Lagkouvardos I."/>
            <person name="Wang Y."/>
            <person name="Qian P.-Y."/>
            <person name="Dutilh B.E."/>
            <person name="Jetten M.S."/>
        </authorList>
    </citation>
    <scope>NUCLEOTIDE SEQUENCE [LARGE SCALE GENOMIC DNA]</scope>
    <source>
        <strain evidence="1">BSI-1</strain>
    </source>
</reference>
<evidence type="ECO:0000313" key="2">
    <source>
        <dbReference type="Proteomes" id="UP000094056"/>
    </source>
</evidence>
<organism evidence="1 2">
    <name type="scientific">Candidatus Scalindua rubra</name>
    <dbReference type="NCBI Taxonomy" id="1872076"/>
    <lineage>
        <taxon>Bacteria</taxon>
        <taxon>Pseudomonadati</taxon>
        <taxon>Planctomycetota</taxon>
        <taxon>Candidatus Brocadiia</taxon>
        <taxon>Candidatus Brocadiales</taxon>
        <taxon>Candidatus Scalinduaceae</taxon>
        <taxon>Candidatus Scalindua</taxon>
    </lineage>
</organism>